<protein>
    <submittedName>
        <fullName evidence="2">GNAT family N-acetyltransferase</fullName>
        <ecNumber evidence="2">2.3.-.-</ecNumber>
    </submittedName>
</protein>
<evidence type="ECO:0000313" key="2">
    <source>
        <dbReference type="EMBL" id="MFB9095003.1"/>
    </source>
</evidence>
<sequence length="185" mass="21396">MSYTFSPFPNLESDRLLYRAINENDANEIIALRGNVENMKYIPRPLVTTTEEALAHIKMIQDKIETNEGINWVVTEKGSDKLIALIGHYRIKPEHFRCEIGYMFLPGYHGKGYATEAIKTILKYAFNDMKMHSVEAIIDPKNTGSERVLQKNGFVKEAHLVENEYYDGRFIDSVIYSLLKRNFIQ</sequence>
<dbReference type="Proteomes" id="UP001589607">
    <property type="component" value="Unassembled WGS sequence"/>
</dbReference>
<keyword evidence="3" id="KW-1185">Reference proteome</keyword>
<dbReference type="InterPro" id="IPR051531">
    <property type="entry name" value="N-acetyltransferase"/>
</dbReference>
<evidence type="ECO:0000259" key="1">
    <source>
        <dbReference type="PROSITE" id="PS51186"/>
    </source>
</evidence>
<dbReference type="Pfam" id="PF13302">
    <property type="entry name" value="Acetyltransf_3"/>
    <property type="match status" value="1"/>
</dbReference>
<comment type="caution">
    <text evidence="2">The sequence shown here is derived from an EMBL/GenBank/DDBJ whole genome shotgun (WGS) entry which is preliminary data.</text>
</comment>
<dbReference type="SUPFAM" id="SSF55729">
    <property type="entry name" value="Acyl-CoA N-acyltransferases (Nat)"/>
    <property type="match status" value="1"/>
</dbReference>
<feature type="domain" description="N-acetyltransferase" evidence="1">
    <location>
        <begin position="16"/>
        <end position="172"/>
    </location>
</feature>
<gene>
    <name evidence="2" type="ORF">ACFFVF_00620</name>
</gene>
<keyword evidence="2" id="KW-0012">Acyltransferase</keyword>
<keyword evidence="2" id="KW-0808">Transferase</keyword>
<dbReference type="InterPro" id="IPR016181">
    <property type="entry name" value="Acyl_CoA_acyltransferase"/>
</dbReference>
<dbReference type="CDD" id="cd04301">
    <property type="entry name" value="NAT_SF"/>
    <property type="match status" value="1"/>
</dbReference>
<accession>A0ABV5GHZ8</accession>
<evidence type="ECO:0000313" key="3">
    <source>
        <dbReference type="Proteomes" id="UP001589607"/>
    </source>
</evidence>
<dbReference type="PANTHER" id="PTHR43792">
    <property type="entry name" value="GNAT FAMILY, PUTATIVE (AFU_ORTHOLOGUE AFUA_3G00765)-RELATED-RELATED"/>
    <property type="match status" value="1"/>
</dbReference>
<organism evidence="2 3">
    <name type="scientific">Flavobacterium jumunjinense</name>
    <dbReference type="NCBI Taxonomy" id="998845"/>
    <lineage>
        <taxon>Bacteria</taxon>
        <taxon>Pseudomonadati</taxon>
        <taxon>Bacteroidota</taxon>
        <taxon>Flavobacteriia</taxon>
        <taxon>Flavobacteriales</taxon>
        <taxon>Flavobacteriaceae</taxon>
        <taxon>Flavobacterium</taxon>
    </lineage>
</organism>
<dbReference type="Gene3D" id="3.40.630.30">
    <property type="match status" value="1"/>
</dbReference>
<dbReference type="PROSITE" id="PS51186">
    <property type="entry name" value="GNAT"/>
    <property type="match status" value="1"/>
</dbReference>
<dbReference type="EMBL" id="JBHMEY010000001">
    <property type="protein sequence ID" value="MFB9095003.1"/>
    <property type="molecule type" value="Genomic_DNA"/>
</dbReference>
<dbReference type="RefSeq" id="WP_236454722.1">
    <property type="nucleotide sequence ID" value="NZ_CBCSGE010000007.1"/>
</dbReference>
<reference evidence="2 3" key="1">
    <citation type="submission" date="2024-09" db="EMBL/GenBank/DDBJ databases">
        <authorList>
            <person name="Sun Q."/>
            <person name="Mori K."/>
        </authorList>
    </citation>
    <scope>NUCLEOTIDE SEQUENCE [LARGE SCALE GENOMIC DNA]</scope>
    <source>
        <strain evidence="2 3">CECT 7955</strain>
    </source>
</reference>
<dbReference type="EC" id="2.3.-.-" evidence="2"/>
<proteinExistence type="predicted"/>
<name>A0ABV5GHZ8_9FLAO</name>
<dbReference type="InterPro" id="IPR000182">
    <property type="entry name" value="GNAT_dom"/>
</dbReference>
<dbReference type="PANTHER" id="PTHR43792:SF1">
    <property type="entry name" value="N-ACETYLTRANSFERASE DOMAIN-CONTAINING PROTEIN"/>
    <property type="match status" value="1"/>
</dbReference>
<dbReference type="GO" id="GO:0016746">
    <property type="term" value="F:acyltransferase activity"/>
    <property type="evidence" value="ECO:0007669"/>
    <property type="project" value="UniProtKB-KW"/>
</dbReference>